<keyword evidence="1" id="KW-0732">Signal</keyword>
<gene>
    <name evidence="2" type="ORF">HHL28_05140</name>
</gene>
<accession>A0A858R5V1</accession>
<evidence type="ECO:0000313" key="3">
    <source>
        <dbReference type="Proteomes" id="UP000501891"/>
    </source>
</evidence>
<protein>
    <submittedName>
        <fullName evidence="2">Cell envelope integrity EipB family protein</fullName>
    </submittedName>
</protein>
<dbReference type="KEGG" id="acru:HHL28_05140"/>
<sequence length="275" mass="29671">MTKIAARPKLAHLAGAAVLTLAAAMPAWSAQAVPDIAPHLATYKLSLASARSQSPVSGVDGKMTFAWNDSCDAWTIEQRFQVNFIYAEGEQMELNTSYATWEAKDGRSYRFNVKKLSNGELEEELRGEATLDGGQGGVARFSKPEAKEVKLAPGTMFPTAHTLKLLAQVNTPETFLSAPVFDGAESDGPSGVGALIGKPRPVAPAQVDAAELLKGKAWQVFLAFFPTDPLEALPEYETSLVLLENGVVRSMVIDYGEFKVDVELESLERRPKGPC</sequence>
<keyword evidence="3" id="KW-1185">Reference proteome</keyword>
<dbReference type="Proteomes" id="UP000501891">
    <property type="component" value="Chromosome"/>
</dbReference>
<evidence type="ECO:0000256" key="1">
    <source>
        <dbReference type="SAM" id="SignalP"/>
    </source>
</evidence>
<dbReference type="Pfam" id="PF08904">
    <property type="entry name" value="EipB_like"/>
    <property type="match status" value="1"/>
</dbReference>
<name>A0A858R5V1_9PROT</name>
<dbReference type="AlphaFoldDB" id="A0A858R5V1"/>
<reference evidence="2" key="1">
    <citation type="submission" date="2020-04" db="EMBL/GenBank/DDBJ databases">
        <title>A desert anoxygenic phototrophic bacterium fixes CO2 using RubisCO under aerobic conditions.</title>
        <authorList>
            <person name="Tang K."/>
        </authorList>
    </citation>
    <scope>NUCLEOTIDE SEQUENCE [LARGE SCALE GENOMIC DNA]</scope>
    <source>
        <strain evidence="2">MIMtkB3</strain>
    </source>
</reference>
<dbReference type="InterPro" id="IPR015000">
    <property type="entry name" value="EipB-like"/>
</dbReference>
<dbReference type="EMBL" id="CP051775">
    <property type="protein sequence ID" value="QJE72563.1"/>
    <property type="molecule type" value="Genomic_DNA"/>
</dbReference>
<proteinExistence type="predicted"/>
<evidence type="ECO:0000313" key="2">
    <source>
        <dbReference type="EMBL" id="QJE72563.1"/>
    </source>
</evidence>
<organism evidence="2 3">
    <name type="scientific">Aerophototrophica crusticola</name>
    <dbReference type="NCBI Taxonomy" id="1709002"/>
    <lineage>
        <taxon>Bacteria</taxon>
        <taxon>Pseudomonadati</taxon>
        <taxon>Pseudomonadota</taxon>
        <taxon>Alphaproteobacteria</taxon>
        <taxon>Rhodospirillales</taxon>
        <taxon>Rhodospirillaceae</taxon>
        <taxon>Aerophototrophica</taxon>
    </lineage>
</organism>
<feature type="signal peptide" evidence="1">
    <location>
        <begin position="1"/>
        <end position="32"/>
    </location>
</feature>
<feature type="chain" id="PRO_5033005656" evidence="1">
    <location>
        <begin position="33"/>
        <end position="275"/>
    </location>
</feature>